<reference evidence="1" key="1">
    <citation type="submission" date="2022-10" db="EMBL/GenBank/DDBJ databases">
        <title>Genome Sequence of Xylaria curta.</title>
        <authorList>
            <person name="Buettner E."/>
        </authorList>
    </citation>
    <scope>NUCLEOTIDE SEQUENCE</scope>
    <source>
        <strain evidence="1">Babe10</strain>
    </source>
</reference>
<keyword evidence="2" id="KW-1185">Reference proteome</keyword>
<protein>
    <submittedName>
        <fullName evidence="1">Uncharacterized protein</fullName>
    </submittedName>
</protein>
<organism evidence="1 2">
    <name type="scientific">Xylaria curta</name>
    <dbReference type="NCBI Taxonomy" id="42375"/>
    <lineage>
        <taxon>Eukaryota</taxon>
        <taxon>Fungi</taxon>
        <taxon>Dikarya</taxon>
        <taxon>Ascomycota</taxon>
        <taxon>Pezizomycotina</taxon>
        <taxon>Sordariomycetes</taxon>
        <taxon>Xylariomycetidae</taxon>
        <taxon>Xylariales</taxon>
        <taxon>Xylariaceae</taxon>
        <taxon>Xylaria</taxon>
    </lineage>
</organism>
<evidence type="ECO:0000313" key="2">
    <source>
        <dbReference type="Proteomes" id="UP001143856"/>
    </source>
</evidence>
<comment type="caution">
    <text evidence="1">The sequence shown here is derived from an EMBL/GenBank/DDBJ whole genome shotgun (WGS) entry which is preliminary data.</text>
</comment>
<dbReference type="EMBL" id="JAPDGR010003535">
    <property type="protein sequence ID" value="KAJ2970894.1"/>
    <property type="molecule type" value="Genomic_DNA"/>
</dbReference>
<evidence type="ECO:0000313" key="1">
    <source>
        <dbReference type="EMBL" id="KAJ2970894.1"/>
    </source>
</evidence>
<proteinExistence type="predicted"/>
<name>A0ACC1MW60_9PEZI</name>
<dbReference type="Proteomes" id="UP001143856">
    <property type="component" value="Unassembled WGS sequence"/>
</dbReference>
<accession>A0ACC1MW60</accession>
<sequence length="320" mass="35500">MSCACRTKPLGIFVKSLTELRIADPVVARHARRSCVGSPVAFRWAPTHHPARLFSSEPVAYFPRREWRNSHDTPSVGKAEEKRSHASTDVAADTIASDSPTLTESTSSSDLIAAKQNGTILDYNPESLDALISSLDEMSITGQETTLETDHKAGLAVPSKSRPRRKPPIGSSQLEWRKVAGGGGRREPSAEKVRPAEREDWQIQKKALKEKFPEGWQPRKRLSPDALDGIRALHAQFPEQYTTEALAKHFEVSAEAIRRILKSKWTPSPDEETRRQERWFNRGKNIWGPDGGTGNEAASTMAQPGSRPETPLEQEKGPPD</sequence>
<gene>
    <name evidence="1" type="ORF">NUW58_g9562</name>
</gene>